<dbReference type="InterPro" id="IPR001841">
    <property type="entry name" value="Znf_RING"/>
</dbReference>
<protein>
    <submittedName>
        <fullName evidence="4">Uncharacterized protein</fullName>
    </submittedName>
</protein>
<dbReference type="OrthoDB" id="5966835at2759"/>
<dbReference type="SUPFAM" id="SSF57850">
    <property type="entry name" value="RING/U-box"/>
    <property type="match status" value="1"/>
</dbReference>
<keyword evidence="5" id="KW-1185">Reference proteome</keyword>
<dbReference type="GO" id="GO:0008270">
    <property type="term" value="F:zinc ion binding"/>
    <property type="evidence" value="ECO:0007669"/>
    <property type="project" value="UniProtKB-KW"/>
</dbReference>
<keyword evidence="2" id="KW-0862">Zinc</keyword>
<reference evidence="4" key="1">
    <citation type="submission" date="2020-04" db="EMBL/GenBank/DDBJ databases">
        <authorList>
            <person name="Alioto T."/>
            <person name="Alioto T."/>
            <person name="Gomez Garrido J."/>
        </authorList>
    </citation>
    <scope>NUCLEOTIDE SEQUENCE</scope>
    <source>
        <strain evidence="4">A484AB</strain>
    </source>
</reference>
<dbReference type="EMBL" id="CACRXK020005239">
    <property type="protein sequence ID" value="CAB4005566.1"/>
    <property type="molecule type" value="Genomic_DNA"/>
</dbReference>
<feature type="region of interest" description="Disordered" evidence="3">
    <location>
        <begin position="432"/>
        <end position="460"/>
    </location>
</feature>
<proteinExistence type="predicted"/>
<evidence type="ECO:0000256" key="1">
    <source>
        <dbReference type="ARBA" id="ARBA00022771"/>
    </source>
</evidence>
<sequence>MPNWLTTRFFTPDLERHILEEHGYGDESGVRMMRTMDDLHLIDFVELQLWHQYQQSSAASQQEHQSSSNTVENCNSRSDQIPAMTSLIPTMGPLHISLNSREDIFHTFRPFFNQVYNYLFPNSKLTKSPKPWRINLILETVYGGWTLIRDQVMTKFQNSKDTQYGTLLNLLENYIPLVLTIYTITFKRNNFKEYYNSMIRVWVMFLCLKRRHYNKAPLVWLSNTSHWKSKYNELYEQFSTWPTIFDEYPVENTHSIIRAQTQPSDTAAKLQERAKGIFQSKTKQANFRLNFTPPKHFSFSQQQLKYLKVRCAEFLTNIFIVINDHIGCASSFIRRKTKYVRLPHIFGEAEVKYTALPLGFSAKHEPNQDCICDLHSCTINDDDESWKIFQGCWHSFHVKCLNGNTFCPICHAFLQSKVEELGKVAKDAILHPNPTKEAQLDDNPDDEPANMETLPTVDLQSIDETINKLSDKIANLHPPPKPSNHHLQQEQAPSANSDSTQHNRHKKRQPLQEVQNFVNHVVQQEPPQQSQQPQQNTNGIIEWLFPTSICQTQIGGRPIASNACTIIASMWCRKFLLKTLAMPSNKSDIRAMTSSYKQTILNGNLLYQGLNLPNNQPNLEVRDVVNKIKDLNLQILHDLGFFNVDDIKETFVHMLSF</sequence>
<dbReference type="Proteomes" id="UP001152795">
    <property type="component" value="Unassembled WGS sequence"/>
</dbReference>
<evidence type="ECO:0000313" key="5">
    <source>
        <dbReference type="Proteomes" id="UP001152795"/>
    </source>
</evidence>
<keyword evidence="1" id="KW-0479">Metal-binding</keyword>
<keyword evidence="1" id="KW-0863">Zinc-finger</keyword>
<gene>
    <name evidence="4" type="ORF">PACLA_8A043527</name>
</gene>
<feature type="compositionally biased region" description="Acidic residues" evidence="3">
    <location>
        <begin position="440"/>
        <end position="449"/>
    </location>
</feature>
<evidence type="ECO:0000313" key="4">
    <source>
        <dbReference type="EMBL" id="CAB4005566.1"/>
    </source>
</evidence>
<dbReference type="SMART" id="SM00184">
    <property type="entry name" value="RING"/>
    <property type="match status" value="1"/>
</dbReference>
<evidence type="ECO:0000256" key="3">
    <source>
        <dbReference type="SAM" id="MobiDB-lite"/>
    </source>
</evidence>
<feature type="region of interest" description="Disordered" evidence="3">
    <location>
        <begin position="472"/>
        <end position="509"/>
    </location>
</feature>
<name>A0A7D9EAI3_PARCT</name>
<comment type="caution">
    <text evidence="4">The sequence shown here is derived from an EMBL/GenBank/DDBJ whole genome shotgun (WGS) entry which is preliminary data.</text>
</comment>
<feature type="compositionally biased region" description="Polar residues" evidence="3">
    <location>
        <begin position="485"/>
        <end position="500"/>
    </location>
</feature>
<accession>A0A7D9EAI3</accession>
<dbReference type="AlphaFoldDB" id="A0A7D9EAI3"/>
<organism evidence="4 5">
    <name type="scientific">Paramuricea clavata</name>
    <name type="common">Red gorgonian</name>
    <name type="synonym">Violescent sea-whip</name>
    <dbReference type="NCBI Taxonomy" id="317549"/>
    <lineage>
        <taxon>Eukaryota</taxon>
        <taxon>Metazoa</taxon>
        <taxon>Cnidaria</taxon>
        <taxon>Anthozoa</taxon>
        <taxon>Octocorallia</taxon>
        <taxon>Malacalcyonacea</taxon>
        <taxon>Plexauridae</taxon>
        <taxon>Paramuricea</taxon>
    </lineage>
</organism>
<evidence type="ECO:0000256" key="2">
    <source>
        <dbReference type="ARBA" id="ARBA00022833"/>
    </source>
</evidence>